<keyword evidence="10" id="KW-0742">SOS response</keyword>
<reference evidence="13 14" key="1">
    <citation type="submission" date="2019-07" db="EMBL/GenBank/DDBJ databases">
        <title>Complete genome of Crassaminicella thermophila SY095.</title>
        <authorList>
            <person name="Li X."/>
        </authorList>
    </citation>
    <scope>NUCLEOTIDE SEQUENCE [LARGE SCALE GENOMIC DNA]</scope>
    <source>
        <strain evidence="13 14">SY095</strain>
    </source>
</reference>
<sequence length="142" mass="16288">MNRTLSKRQQQILDYIRKEIDEKGYPPTVREICNSVGLSSSSTVHGHLENLEKNGYIRRDSTKPRCIEIVEKENNKHIIVQASKDNIALGILKGDHILFEKNVSPKKDDIIAVRSNDRISFRKYTRSAKNILGVVEGVFRRV</sequence>
<keyword evidence="4" id="KW-0378">Hydrolase</keyword>
<dbReference type="Pfam" id="PF01726">
    <property type="entry name" value="LexA_DNA_bind"/>
    <property type="match status" value="1"/>
</dbReference>
<dbReference type="InterPro" id="IPR050077">
    <property type="entry name" value="LexA_repressor"/>
</dbReference>
<dbReference type="Proteomes" id="UP000324646">
    <property type="component" value="Chromosome"/>
</dbReference>
<dbReference type="InterPro" id="IPR036388">
    <property type="entry name" value="WH-like_DNA-bd_sf"/>
</dbReference>
<dbReference type="SUPFAM" id="SSF51306">
    <property type="entry name" value="LexA/Signal peptidase"/>
    <property type="match status" value="1"/>
</dbReference>
<dbReference type="PANTHER" id="PTHR33516:SF2">
    <property type="entry name" value="LEXA REPRESSOR-RELATED"/>
    <property type="match status" value="1"/>
</dbReference>
<dbReference type="KEGG" id="crs:FQB35_04670"/>
<evidence type="ECO:0000256" key="7">
    <source>
        <dbReference type="ARBA" id="ARBA00023125"/>
    </source>
</evidence>
<dbReference type="InterPro" id="IPR006199">
    <property type="entry name" value="LexA_DNA-bd_dom"/>
</dbReference>
<name>A0A5C0SCR2_CRATE</name>
<dbReference type="GO" id="GO:0006260">
    <property type="term" value="P:DNA replication"/>
    <property type="evidence" value="ECO:0007669"/>
    <property type="project" value="UniProtKB-KW"/>
</dbReference>
<evidence type="ECO:0000313" key="14">
    <source>
        <dbReference type="Proteomes" id="UP000324646"/>
    </source>
</evidence>
<dbReference type="GO" id="GO:0004252">
    <property type="term" value="F:serine-type endopeptidase activity"/>
    <property type="evidence" value="ECO:0007669"/>
    <property type="project" value="InterPro"/>
</dbReference>
<dbReference type="SUPFAM" id="SSF46785">
    <property type="entry name" value="Winged helix' DNA-binding domain"/>
    <property type="match status" value="1"/>
</dbReference>
<keyword evidence="14" id="KW-1185">Reference proteome</keyword>
<dbReference type="InterPro" id="IPR036286">
    <property type="entry name" value="LexA/Signal_pep-like_sf"/>
</dbReference>
<dbReference type="InterPro" id="IPR036390">
    <property type="entry name" value="WH_DNA-bd_sf"/>
</dbReference>
<dbReference type="GO" id="GO:0003677">
    <property type="term" value="F:DNA binding"/>
    <property type="evidence" value="ECO:0007669"/>
    <property type="project" value="UniProtKB-KW"/>
</dbReference>
<keyword evidence="9" id="KW-0234">DNA repair</keyword>
<dbReference type="Gene3D" id="1.10.10.10">
    <property type="entry name" value="Winged helix-like DNA-binding domain superfamily/Winged helix DNA-binding domain"/>
    <property type="match status" value="1"/>
</dbReference>
<evidence type="ECO:0000256" key="5">
    <source>
        <dbReference type="ARBA" id="ARBA00022813"/>
    </source>
</evidence>
<dbReference type="AlphaFoldDB" id="A0A5C0SCR2"/>
<organism evidence="13 14">
    <name type="scientific">Crassaminicella thermophila</name>
    <dbReference type="NCBI Taxonomy" id="2599308"/>
    <lineage>
        <taxon>Bacteria</taxon>
        <taxon>Bacillati</taxon>
        <taxon>Bacillota</taxon>
        <taxon>Clostridia</taxon>
        <taxon>Eubacteriales</taxon>
        <taxon>Clostridiaceae</taxon>
        <taxon>Crassaminicella</taxon>
    </lineage>
</organism>
<dbReference type="GO" id="GO:0006281">
    <property type="term" value="P:DNA repair"/>
    <property type="evidence" value="ECO:0007669"/>
    <property type="project" value="UniProtKB-KW"/>
</dbReference>
<keyword evidence="2" id="KW-0235">DNA replication</keyword>
<dbReference type="Pfam" id="PF00717">
    <property type="entry name" value="Peptidase_S24"/>
    <property type="match status" value="1"/>
</dbReference>
<keyword evidence="1" id="KW-0678">Repressor</keyword>
<keyword evidence="6" id="KW-0805">Transcription regulation</keyword>
<dbReference type="FunFam" id="1.10.10.10:FF:000009">
    <property type="entry name" value="LexA repressor"/>
    <property type="match status" value="1"/>
</dbReference>
<keyword evidence="3" id="KW-0227">DNA damage</keyword>
<accession>A0A5C0SCR2</accession>
<keyword evidence="8" id="KW-0804">Transcription</keyword>
<feature type="domain" description="Peptidase S24/S26A/S26B/S26C" evidence="11">
    <location>
        <begin position="67"/>
        <end position="130"/>
    </location>
</feature>
<evidence type="ECO:0000256" key="6">
    <source>
        <dbReference type="ARBA" id="ARBA00023015"/>
    </source>
</evidence>
<evidence type="ECO:0000256" key="8">
    <source>
        <dbReference type="ARBA" id="ARBA00023163"/>
    </source>
</evidence>
<dbReference type="GO" id="GO:0009432">
    <property type="term" value="P:SOS response"/>
    <property type="evidence" value="ECO:0007669"/>
    <property type="project" value="UniProtKB-KW"/>
</dbReference>
<gene>
    <name evidence="13" type="ORF">FQB35_04670</name>
</gene>
<evidence type="ECO:0000256" key="10">
    <source>
        <dbReference type="ARBA" id="ARBA00023236"/>
    </source>
</evidence>
<evidence type="ECO:0000256" key="2">
    <source>
        <dbReference type="ARBA" id="ARBA00022705"/>
    </source>
</evidence>
<evidence type="ECO:0000256" key="9">
    <source>
        <dbReference type="ARBA" id="ARBA00023204"/>
    </source>
</evidence>
<evidence type="ECO:0000259" key="12">
    <source>
        <dbReference type="Pfam" id="PF01726"/>
    </source>
</evidence>
<feature type="domain" description="LexA repressor DNA-binding" evidence="12">
    <location>
        <begin position="3"/>
        <end position="65"/>
    </location>
</feature>
<dbReference type="GO" id="GO:0006508">
    <property type="term" value="P:proteolysis"/>
    <property type="evidence" value="ECO:0007669"/>
    <property type="project" value="InterPro"/>
</dbReference>
<dbReference type="OrthoDB" id="2187688at2"/>
<evidence type="ECO:0000256" key="3">
    <source>
        <dbReference type="ARBA" id="ARBA00022763"/>
    </source>
</evidence>
<dbReference type="PANTHER" id="PTHR33516">
    <property type="entry name" value="LEXA REPRESSOR"/>
    <property type="match status" value="1"/>
</dbReference>
<evidence type="ECO:0000256" key="1">
    <source>
        <dbReference type="ARBA" id="ARBA00022491"/>
    </source>
</evidence>
<keyword evidence="5" id="KW-0068">Autocatalytic cleavage</keyword>
<keyword evidence="7" id="KW-0238">DNA-binding</keyword>
<protein>
    <submittedName>
        <fullName evidence="13">Winged helix-turn-helix transcriptional regulator</fullName>
    </submittedName>
</protein>
<evidence type="ECO:0000313" key="13">
    <source>
        <dbReference type="EMBL" id="QEK11712.1"/>
    </source>
</evidence>
<proteinExistence type="predicted"/>
<dbReference type="InterPro" id="IPR015927">
    <property type="entry name" value="Peptidase_S24_S26A/B/C"/>
</dbReference>
<dbReference type="EMBL" id="CP042243">
    <property type="protein sequence ID" value="QEK11712.1"/>
    <property type="molecule type" value="Genomic_DNA"/>
</dbReference>
<evidence type="ECO:0000256" key="4">
    <source>
        <dbReference type="ARBA" id="ARBA00022801"/>
    </source>
</evidence>
<evidence type="ECO:0000259" key="11">
    <source>
        <dbReference type="Pfam" id="PF00717"/>
    </source>
</evidence>